<sequence>MKMTVDFEECLKDSPRFRAALEEVEGDVAELELKLDKLVKLCIAMIDTGKAFCVANKQFMNGIRDLAQYSSNDAVVETSLTKFSDSLQEMINFHTILFDQTQRSIKAQLQNFVKEDLRKFKDAKKQFEKVSEEKENALVKNAQVQRNKQHEVEEATNILTATRKCFRHIALDYVLQINVLQSKRRSEILKSMLSFMYAHLAFFHQGYDLFSELGPYMKDLGAQLDRLVVDAAKEKREMEQKHSTIQQKAALQDFSSDDSKLEYNVDAANGIVMEGYLFKRASNAFKTWNRRWFSIQNNQLVYQKKFKDNPTVVVEDLRLCTVKHCEDIERRFCFEVVSPTKSCMLQADSEKLRQAWIKAVQTSIATAYREKGDESEKLDKKSSPSTGSLDSGNESKDKLLKGESALQRVQCIPGNASCCDCGLADPRWASINLGITLCIECSGIHRSLGVHFSKVRSLTLDTWEPELLKLMCELGNDVMNRVYEANVEKMGIKKPQPGQRQEKEAYIRAKYVERKFVDKYSISSSPPEQEKQIVSKSCEEKRLSISKLGPSEQVRASPQSSETERQDSSVFLDSQHLNPGLQLYRASYEKNLPKMAEALAHGADVNWANSEENKATPLIQAVLGGSLVTCEFLLQNGANVNQRDVQGRGPLHHATVLGHTGQVCLFLKRGANQHATDEEGKDPLSIAVEAANADIVTLLRLARMNEEMRESEGLYGQPGDETYQDIFRDFSQMASNNPEKLNRFQQDSQKF</sequence>
<dbReference type="SMART" id="SM00233">
    <property type="entry name" value="PH"/>
    <property type="match status" value="1"/>
</dbReference>
<dbReference type="FunFam" id="1.10.220.150:FF:000007">
    <property type="entry name" value="Arf-GAP with coiled-coil, ANK repeat and PH domain-containing protein 2"/>
    <property type="match status" value="1"/>
</dbReference>
<evidence type="ECO:0000259" key="19">
    <source>
        <dbReference type="PROSITE" id="PS50115"/>
    </source>
</evidence>
<feature type="region of interest" description="Disordered" evidence="17">
    <location>
        <begin position="375"/>
        <end position="396"/>
    </location>
</feature>
<dbReference type="Gene3D" id="1.20.1270.60">
    <property type="entry name" value="Arfaptin homology (AH) domain/BAR domain"/>
    <property type="match status" value="1"/>
</dbReference>
<keyword evidence="4" id="KW-1003">Cell membrane</keyword>
<dbReference type="RefSeq" id="XP_022424874.1">
    <property type="nucleotide sequence ID" value="XM_022569166.2"/>
</dbReference>
<dbReference type="InterPro" id="IPR001164">
    <property type="entry name" value="ArfGAP_dom"/>
</dbReference>
<keyword evidence="3 15" id="KW-0343">GTPase activation</keyword>
<gene>
    <name evidence="21" type="primary">ACAP2</name>
</gene>
<dbReference type="SUPFAM" id="SSF50729">
    <property type="entry name" value="PH domain-like"/>
    <property type="match status" value="1"/>
</dbReference>
<reference evidence="21" key="1">
    <citation type="submission" date="2025-08" db="UniProtKB">
        <authorList>
            <consortium name="RefSeq"/>
        </authorList>
    </citation>
    <scope>IDENTIFICATION</scope>
    <source>
        <tissue evidence="21">Blood</tissue>
    </source>
</reference>
<evidence type="ECO:0000256" key="11">
    <source>
        <dbReference type="ARBA" id="ARBA00023054"/>
    </source>
</evidence>
<dbReference type="InterPro" id="IPR038508">
    <property type="entry name" value="ArfGAP_dom_sf"/>
</dbReference>
<dbReference type="FunFam" id="1.25.40.20:FF:000020">
    <property type="entry name" value="Arf-GAP with coiled-coil, ANK repeat and PH domain-containing protein 2"/>
    <property type="match status" value="1"/>
</dbReference>
<keyword evidence="7 15" id="KW-0967">Endosome</keyword>
<keyword evidence="20" id="KW-1185">Reference proteome</keyword>
<comment type="subcellular location">
    <subcellularLocation>
        <location evidence="1">Cell membrane</location>
    </subcellularLocation>
    <subcellularLocation>
        <location evidence="2 15">Endosome membrane</location>
        <topology evidence="2 15">Peripheral membrane protein</topology>
    </subcellularLocation>
</comment>
<dbReference type="PROSITE" id="PS50115">
    <property type="entry name" value="ARFGAP"/>
    <property type="match status" value="1"/>
</dbReference>
<name>A0A2Y9MRA9_DELLE</name>
<evidence type="ECO:0000313" key="20">
    <source>
        <dbReference type="Proteomes" id="UP000248483"/>
    </source>
</evidence>
<dbReference type="GO" id="GO:0005886">
    <property type="term" value="C:plasma membrane"/>
    <property type="evidence" value="ECO:0007669"/>
    <property type="project" value="UniProtKB-SubCell"/>
</dbReference>
<dbReference type="PROSITE" id="PS50088">
    <property type="entry name" value="ANK_REPEAT"/>
    <property type="match status" value="2"/>
</dbReference>
<dbReference type="InterPro" id="IPR002110">
    <property type="entry name" value="Ankyrin_rpt"/>
</dbReference>
<dbReference type="CDD" id="cd07638">
    <property type="entry name" value="BAR_ACAP2"/>
    <property type="match status" value="1"/>
</dbReference>
<dbReference type="Gene3D" id="1.25.40.20">
    <property type="entry name" value="Ankyrin repeat-containing domain"/>
    <property type="match status" value="1"/>
</dbReference>
<dbReference type="SUPFAM" id="SSF103657">
    <property type="entry name" value="BAR/IMD domain-like"/>
    <property type="match status" value="1"/>
</dbReference>
<dbReference type="FunFam" id="1.20.1270.60:FF:000025">
    <property type="entry name" value="arf-GAP with coiled-coil, ANK repeat and PH domain-containing protein 2"/>
    <property type="match status" value="1"/>
</dbReference>
<feature type="repeat" description="ANK" evidence="13">
    <location>
        <begin position="613"/>
        <end position="645"/>
    </location>
</feature>
<evidence type="ECO:0000256" key="7">
    <source>
        <dbReference type="ARBA" id="ARBA00022753"/>
    </source>
</evidence>
<dbReference type="CDD" id="cd13250">
    <property type="entry name" value="PH_ACAP"/>
    <property type="match status" value="1"/>
</dbReference>
<evidence type="ECO:0000256" key="14">
    <source>
        <dbReference type="PROSITE-ProRule" id="PRU00288"/>
    </source>
</evidence>
<keyword evidence="6 15" id="KW-0677">Repeat</keyword>
<evidence type="ECO:0000256" key="2">
    <source>
        <dbReference type="ARBA" id="ARBA00004481"/>
    </source>
</evidence>
<dbReference type="PROSITE" id="PS50003">
    <property type="entry name" value="PH_DOMAIN"/>
    <property type="match status" value="1"/>
</dbReference>
<evidence type="ECO:0000256" key="6">
    <source>
        <dbReference type="ARBA" id="ARBA00022737"/>
    </source>
</evidence>
<dbReference type="InterPro" id="IPR045258">
    <property type="entry name" value="ACAP1/2/3-like"/>
</dbReference>
<dbReference type="CTD" id="23527"/>
<dbReference type="InterPro" id="IPR004148">
    <property type="entry name" value="BAR_dom"/>
</dbReference>
<dbReference type="GO" id="GO:0010008">
    <property type="term" value="C:endosome membrane"/>
    <property type="evidence" value="ECO:0007669"/>
    <property type="project" value="UniProtKB-SubCell"/>
</dbReference>
<keyword evidence="8 14" id="KW-0863">Zinc-finger</keyword>
<evidence type="ECO:0000256" key="16">
    <source>
        <dbReference type="SAM" id="Coils"/>
    </source>
</evidence>
<dbReference type="PROSITE" id="PS50297">
    <property type="entry name" value="ANK_REP_REGION"/>
    <property type="match status" value="2"/>
</dbReference>
<feature type="domain" description="Arf-GAP" evidence="19">
    <location>
        <begin position="403"/>
        <end position="524"/>
    </location>
</feature>
<accession>A0A2Y9MRA9</accession>
<dbReference type="FunFam" id="2.30.29.30:FF:000026">
    <property type="entry name" value="Arf-GAP with coiled-coil, ANK repeat and PH domain-containing protein 2"/>
    <property type="match status" value="1"/>
</dbReference>
<protein>
    <recommendedName>
        <fullName evidence="15">Arf-GAP with coiled-coil, ANK repeat and PH domain-containing protein</fullName>
        <shortName evidence="15">Cnt-b</shortName>
    </recommendedName>
    <alternativeName>
        <fullName evidence="15">Centaurin-beta</fullName>
    </alternativeName>
</protein>
<evidence type="ECO:0000256" key="1">
    <source>
        <dbReference type="ARBA" id="ARBA00004236"/>
    </source>
</evidence>
<comment type="activity regulation">
    <text evidence="15">GAP activity stimulated by phosphatidylinositol 4,5-bisphosphate (PIP2) and phosphatidic acid.</text>
</comment>
<dbReference type="PANTHER" id="PTHR23180">
    <property type="entry name" value="CENTAURIN/ARF"/>
    <property type="match status" value="1"/>
</dbReference>
<evidence type="ECO:0000256" key="12">
    <source>
        <dbReference type="ARBA" id="ARBA00023136"/>
    </source>
</evidence>
<dbReference type="Pfam" id="PF12796">
    <property type="entry name" value="Ank_2"/>
    <property type="match status" value="1"/>
</dbReference>
<dbReference type="GO" id="GO:0005096">
    <property type="term" value="F:GTPase activator activity"/>
    <property type="evidence" value="ECO:0007669"/>
    <property type="project" value="UniProtKB-KW"/>
</dbReference>
<evidence type="ECO:0000256" key="9">
    <source>
        <dbReference type="ARBA" id="ARBA00022833"/>
    </source>
</evidence>
<feature type="coiled-coil region" evidence="16">
    <location>
        <begin position="117"/>
        <end position="147"/>
    </location>
</feature>
<evidence type="ECO:0000256" key="3">
    <source>
        <dbReference type="ARBA" id="ARBA00022468"/>
    </source>
</evidence>
<dbReference type="InterPro" id="IPR001849">
    <property type="entry name" value="PH_domain"/>
</dbReference>
<dbReference type="SMART" id="SM00105">
    <property type="entry name" value="ArfGap"/>
    <property type="match status" value="1"/>
</dbReference>
<evidence type="ECO:0000256" key="17">
    <source>
        <dbReference type="SAM" id="MobiDB-lite"/>
    </source>
</evidence>
<dbReference type="Pfam" id="PF01412">
    <property type="entry name" value="ArfGap"/>
    <property type="match status" value="1"/>
</dbReference>
<dbReference type="InterPro" id="IPR037278">
    <property type="entry name" value="ARFGAP/RecO"/>
</dbReference>
<dbReference type="PRINTS" id="PR00405">
    <property type="entry name" value="REVINTRACTNG"/>
</dbReference>
<evidence type="ECO:0000256" key="8">
    <source>
        <dbReference type="ARBA" id="ARBA00022771"/>
    </source>
</evidence>
<organism evidence="20 21">
    <name type="scientific">Delphinapterus leucas</name>
    <name type="common">Beluga whale</name>
    <dbReference type="NCBI Taxonomy" id="9749"/>
    <lineage>
        <taxon>Eukaryota</taxon>
        <taxon>Metazoa</taxon>
        <taxon>Chordata</taxon>
        <taxon>Craniata</taxon>
        <taxon>Vertebrata</taxon>
        <taxon>Euteleostomi</taxon>
        <taxon>Mammalia</taxon>
        <taxon>Eutheria</taxon>
        <taxon>Laurasiatheria</taxon>
        <taxon>Artiodactyla</taxon>
        <taxon>Whippomorpha</taxon>
        <taxon>Cetacea</taxon>
        <taxon>Odontoceti</taxon>
        <taxon>Monodontidae</taxon>
        <taxon>Delphinapterus</taxon>
    </lineage>
</organism>
<dbReference type="Pfam" id="PF16746">
    <property type="entry name" value="BAR_3"/>
    <property type="match status" value="1"/>
</dbReference>
<evidence type="ECO:0000259" key="18">
    <source>
        <dbReference type="PROSITE" id="PS50003"/>
    </source>
</evidence>
<feature type="compositionally biased region" description="Polar residues" evidence="17">
    <location>
        <begin position="383"/>
        <end position="392"/>
    </location>
</feature>
<evidence type="ECO:0000256" key="15">
    <source>
        <dbReference type="RuleBase" id="RU369028"/>
    </source>
</evidence>
<dbReference type="Gene3D" id="2.30.29.30">
    <property type="entry name" value="Pleckstrin-homology domain (PH domain)/Phosphotyrosine-binding domain (PTB)"/>
    <property type="match status" value="1"/>
</dbReference>
<dbReference type="Proteomes" id="UP000248483">
    <property type="component" value="Unplaced"/>
</dbReference>
<evidence type="ECO:0000256" key="10">
    <source>
        <dbReference type="ARBA" id="ARBA00023043"/>
    </source>
</evidence>
<feature type="repeat" description="ANK" evidence="13">
    <location>
        <begin position="646"/>
        <end position="678"/>
    </location>
</feature>
<dbReference type="SUPFAM" id="SSF48403">
    <property type="entry name" value="Ankyrin repeat"/>
    <property type="match status" value="1"/>
</dbReference>
<feature type="domain" description="PH" evidence="18">
    <location>
        <begin position="270"/>
        <end position="365"/>
    </location>
</feature>
<dbReference type="PANTHER" id="PTHR23180:SF241">
    <property type="entry name" value="ARF-GAP WITH COILED-COIL, ANK REPEAT AND PH DOMAIN-CONTAINING PROTEIN 2"/>
    <property type="match status" value="1"/>
</dbReference>
<dbReference type="SMART" id="SM00248">
    <property type="entry name" value="ANK"/>
    <property type="match status" value="3"/>
</dbReference>
<comment type="domain">
    <text evidence="15">The BAR domain mediates homodimerization, it can neither bind membrane nor impart curvature, but instead requires the neighboring PH domain to achieve these functions.</text>
</comment>
<evidence type="ECO:0000256" key="4">
    <source>
        <dbReference type="ARBA" id="ARBA00022475"/>
    </source>
</evidence>
<dbReference type="SUPFAM" id="SSF57863">
    <property type="entry name" value="ArfGap/RecO-like zinc finger"/>
    <property type="match status" value="1"/>
</dbReference>
<dbReference type="Gene3D" id="1.10.220.150">
    <property type="entry name" value="Arf GTPase activating protein"/>
    <property type="match status" value="1"/>
</dbReference>
<dbReference type="GO" id="GO:0008270">
    <property type="term" value="F:zinc ion binding"/>
    <property type="evidence" value="ECO:0007669"/>
    <property type="project" value="UniProtKB-KW"/>
</dbReference>
<dbReference type="InterPro" id="IPR027267">
    <property type="entry name" value="AH/BAR_dom_sf"/>
</dbReference>
<feature type="region of interest" description="Disordered" evidence="17">
    <location>
        <begin position="547"/>
        <end position="572"/>
    </location>
</feature>
<dbReference type="InterPro" id="IPR036770">
    <property type="entry name" value="Ankyrin_rpt-contain_sf"/>
</dbReference>
<evidence type="ECO:0000256" key="5">
    <source>
        <dbReference type="ARBA" id="ARBA00022723"/>
    </source>
</evidence>
<dbReference type="GeneID" id="111172428"/>
<feature type="coiled-coil region" evidence="16">
    <location>
        <begin position="217"/>
        <end position="248"/>
    </location>
</feature>
<evidence type="ECO:0000256" key="13">
    <source>
        <dbReference type="PROSITE-ProRule" id="PRU00023"/>
    </source>
</evidence>
<keyword evidence="10 13" id="KW-0040">ANK repeat</keyword>
<proteinExistence type="predicted"/>
<comment type="function">
    <text evidence="15">GTPase-activating protein for the ADP ribosylation factor family.</text>
</comment>
<comment type="domain">
    <text evidence="15">PH domain binds phospholipids including phosphatidic acid, phosphatidylinositol 3-phosphate, phosphatidylinositol 3,5-bisphosphate (PIP2) and phosphatidylinositol 3,4,5-trisphosphate (PIP3). May mediate protein binding to PIP2 or PIP3 containing membranes.</text>
</comment>
<keyword evidence="12" id="KW-0472">Membrane</keyword>
<dbReference type="InterPro" id="IPR011993">
    <property type="entry name" value="PH-like_dom_sf"/>
</dbReference>
<keyword evidence="9 15" id="KW-0862">Zinc</keyword>
<dbReference type="CDD" id="cd08851">
    <property type="entry name" value="ArfGap_ACAP2"/>
    <property type="match status" value="1"/>
</dbReference>
<keyword evidence="11 16" id="KW-0175">Coiled coil</keyword>
<evidence type="ECO:0000313" key="21">
    <source>
        <dbReference type="RefSeq" id="XP_022424874.1"/>
    </source>
</evidence>
<dbReference type="Pfam" id="PF00169">
    <property type="entry name" value="PH"/>
    <property type="match status" value="1"/>
</dbReference>
<keyword evidence="5 15" id="KW-0479">Metal-binding</keyword>
<dbReference type="AlphaFoldDB" id="A0A2Y9MRA9"/>